<proteinExistence type="predicted"/>
<evidence type="ECO:0000313" key="1">
    <source>
        <dbReference type="EMBL" id="SFV52151.1"/>
    </source>
</evidence>
<dbReference type="EMBL" id="FPHB01000020">
    <property type="protein sequence ID" value="SFV52151.1"/>
    <property type="molecule type" value="Genomic_DNA"/>
</dbReference>
<accession>A0A1W1BF39</accession>
<gene>
    <name evidence="1" type="ORF">MNB_SM-7-1218</name>
</gene>
<reference evidence="1" key="1">
    <citation type="submission" date="2016-10" db="EMBL/GenBank/DDBJ databases">
        <authorList>
            <person name="de Groot N.N."/>
        </authorList>
    </citation>
    <scope>NUCLEOTIDE SEQUENCE</scope>
</reference>
<organism evidence="1">
    <name type="scientific">hydrothermal vent metagenome</name>
    <dbReference type="NCBI Taxonomy" id="652676"/>
    <lineage>
        <taxon>unclassified sequences</taxon>
        <taxon>metagenomes</taxon>
        <taxon>ecological metagenomes</taxon>
    </lineage>
</organism>
<name>A0A1W1BF39_9ZZZZ</name>
<dbReference type="AlphaFoldDB" id="A0A1W1BF39"/>
<sequence length="119" mass="13756">MKENIALIKEVHHKKPREIAEAEAKMLLQELDIAHVADLRSNHCTKEELFYVMILRAMMCDREIIVIKTPLQLLENLANICKIIKSIQKIEIDSSKTIIILDTQANLYHYEECGCPIVK</sequence>
<protein>
    <submittedName>
        <fullName evidence="1">Uncharacterized protein</fullName>
    </submittedName>
</protein>